<keyword evidence="5" id="KW-1185">Reference proteome</keyword>
<dbReference type="InterPro" id="IPR051217">
    <property type="entry name" value="Insect_Cuticle_Struc_Prot"/>
</dbReference>
<dbReference type="PANTHER" id="PTHR12236:SF79">
    <property type="entry name" value="CUTICULAR PROTEIN 50CB-RELATED"/>
    <property type="match status" value="1"/>
</dbReference>
<dbReference type="GO" id="GO:0042302">
    <property type="term" value="F:structural constituent of cuticle"/>
    <property type="evidence" value="ECO:0007669"/>
    <property type="project" value="UniProtKB-UniRule"/>
</dbReference>
<feature type="region of interest" description="Disordered" evidence="3">
    <location>
        <begin position="79"/>
        <end position="161"/>
    </location>
</feature>
<dbReference type="AlphaFoldDB" id="A0AAW0U0W4"/>
<sequence>MRPDGGRGKDGSEESQHLVLNITERTRGPLPAGPRSFLQSIRAPATPAPPHSPPRHAAMHAQIALLVTLVAAALARPERSYDGPASPSPLFGARARAATASLSSSAPLSPSSSNTASSRGFRPSRPSSSSSSQNAGYSYNSPSDAGYSYSEPRQTPAQYDTQYVVSDAEFGTNFGQQERRDGDDVSGTYYVQLPDGRLQVVTYTVSAETGYVAEVTYEGQTTTAAPTYAAPASTYGQPSSGYGVPSSDYGVPSSG</sequence>
<evidence type="ECO:0000313" key="5">
    <source>
        <dbReference type="Proteomes" id="UP001487740"/>
    </source>
</evidence>
<name>A0AAW0U0W4_SCYPA</name>
<comment type="caution">
    <text evidence="4">The sequence shown here is derived from an EMBL/GenBank/DDBJ whole genome shotgun (WGS) entry which is preliminary data.</text>
</comment>
<evidence type="ECO:0000256" key="3">
    <source>
        <dbReference type="SAM" id="MobiDB-lite"/>
    </source>
</evidence>
<reference evidence="4 5" key="1">
    <citation type="submission" date="2023-03" db="EMBL/GenBank/DDBJ databases">
        <title>High-quality genome of Scylla paramamosain provides insights in environmental adaptation.</title>
        <authorList>
            <person name="Zhang L."/>
        </authorList>
    </citation>
    <scope>NUCLEOTIDE SEQUENCE [LARGE SCALE GENOMIC DNA]</scope>
    <source>
        <strain evidence="4">LZ_2023a</strain>
        <tissue evidence="4">Muscle</tissue>
    </source>
</reference>
<dbReference type="InterPro" id="IPR000618">
    <property type="entry name" value="Insect_cuticle"/>
</dbReference>
<feature type="compositionally biased region" description="Basic and acidic residues" evidence="3">
    <location>
        <begin position="1"/>
        <end position="16"/>
    </location>
</feature>
<protein>
    <recommendedName>
        <fullName evidence="6">Pro-resilin</fullName>
    </recommendedName>
</protein>
<dbReference type="Proteomes" id="UP001487740">
    <property type="component" value="Unassembled WGS sequence"/>
</dbReference>
<organism evidence="4 5">
    <name type="scientific">Scylla paramamosain</name>
    <name type="common">Mud crab</name>
    <dbReference type="NCBI Taxonomy" id="85552"/>
    <lineage>
        <taxon>Eukaryota</taxon>
        <taxon>Metazoa</taxon>
        <taxon>Ecdysozoa</taxon>
        <taxon>Arthropoda</taxon>
        <taxon>Crustacea</taxon>
        <taxon>Multicrustacea</taxon>
        <taxon>Malacostraca</taxon>
        <taxon>Eumalacostraca</taxon>
        <taxon>Eucarida</taxon>
        <taxon>Decapoda</taxon>
        <taxon>Pleocyemata</taxon>
        <taxon>Brachyura</taxon>
        <taxon>Eubrachyura</taxon>
        <taxon>Portunoidea</taxon>
        <taxon>Portunidae</taxon>
        <taxon>Portuninae</taxon>
        <taxon>Scylla</taxon>
    </lineage>
</organism>
<dbReference type="GO" id="GO:0005615">
    <property type="term" value="C:extracellular space"/>
    <property type="evidence" value="ECO:0007669"/>
    <property type="project" value="TreeGrafter"/>
</dbReference>
<feature type="region of interest" description="Disordered" evidence="3">
    <location>
        <begin position="229"/>
        <end position="255"/>
    </location>
</feature>
<evidence type="ECO:0008006" key="6">
    <source>
        <dbReference type="Google" id="ProtNLM"/>
    </source>
</evidence>
<evidence type="ECO:0000256" key="1">
    <source>
        <dbReference type="ARBA" id="ARBA00022460"/>
    </source>
</evidence>
<dbReference type="PROSITE" id="PS51155">
    <property type="entry name" value="CHIT_BIND_RR_2"/>
    <property type="match status" value="1"/>
</dbReference>
<feature type="region of interest" description="Disordered" evidence="3">
    <location>
        <begin position="1"/>
        <end position="59"/>
    </location>
</feature>
<dbReference type="GO" id="GO:0031012">
    <property type="term" value="C:extracellular matrix"/>
    <property type="evidence" value="ECO:0007669"/>
    <property type="project" value="TreeGrafter"/>
</dbReference>
<dbReference type="Pfam" id="PF00379">
    <property type="entry name" value="Chitin_bind_4"/>
    <property type="match status" value="1"/>
</dbReference>
<evidence type="ECO:0000313" key="4">
    <source>
        <dbReference type="EMBL" id="KAK8392556.1"/>
    </source>
</evidence>
<keyword evidence="1 2" id="KW-0193">Cuticle</keyword>
<dbReference type="EMBL" id="JARAKH010000022">
    <property type="protein sequence ID" value="KAK8392556.1"/>
    <property type="molecule type" value="Genomic_DNA"/>
</dbReference>
<accession>A0AAW0U0W4</accession>
<evidence type="ECO:0000256" key="2">
    <source>
        <dbReference type="PROSITE-ProRule" id="PRU00497"/>
    </source>
</evidence>
<proteinExistence type="predicted"/>
<gene>
    <name evidence="4" type="ORF">O3P69_014748</name>
</gene>
<feature type="compositionally biased region" description="Low complexity" evidence="3">
    <location>
        <begin position="93"/>
        <end position="141"/>
    </location>
</feature>
<feature type="compositionally biased region" description="Polar residues" evidence="3">
    <location>
        <begin position="151"/>
        <end position="161"/>
    </location>
</feature>
<dbReference type="PANTHER" id="PTHR12236">
    <property type="entry name" value="STRUCTURAL CONTITUENT OF CUTICLE"/>
    <property type="match status" value="1"/>
</dbReference>